<dbReference type="InterPro" id="IPR011989">
    <property type="entry name" value="ARM-like"/>
</dbReference>
<protein>
    <submittedName>
        <fullName evidence="6">Symplekin/Pta1 N-terminal domain-containing protein</fullName>
    </submittedName>
</protein>
<evidence type="ECO:0000256" key="3">
    <source>
        <dbReference type="ARBA" id="ARBA00023242"/>
    </source>
</evidence>
<dbReference type="GO" id="GO:0005847">
    <property type="term" value="C:mRNA cleavage and polyadenylation specificity factor complex"/>
    <property type="evidence" value="ECO:0007669"/>
    <property type="project" value="TreeGrafter"/>
</dbReference>
<dbReference type="InterPro" id="IPR021850">
    <property type="entry name" value="Symplekin/Pta1"/>
</dbReference>
<evidence type="ECO:0000313" key="6">
    <source>
        <dbReference type="WBParaSite" id="PDA_v2.g25101.t1"/>
    </source>
</evidence>
<keyword evidence="5" id="KW-1185">Reference proteome</keyword>
<dbReference type="PANTHER" id="PTHR15245:SF20">
    <property type="entry name" value="SYMPLEKIN"/>
    <property type="match status" value="1"/>
</dbReference>
<dbReference type="GO" id="GO:0006397">
    <property type="term" value="P:mRNA processing"/>
    <property type="evidence" value="ECO:0007669"/>
    <property type="project" value="UniProtKB-KW"/>
</dbReference>
<accession>A0A914Q7U3</accession>
<keyword evidence="3" id="KW-0539">Nucleus</keyword>
<evidence type="ECO:0000256" key="1">
    <source>
        <dbReference type="ARBA" id="ARBA00004123"/>
    </source>
</evidence>
<dbReference type="PANTHER" id="PTHR15245">
    <property type="entry name" value="SYMPLEKIN-RELATED"/>
    <property type="match status" value="1"/>
</dbReference>
<feature type="domain" description="Symplekin/Pta1 N-terminal" evidence="4">
    <location>
        <begin position="117"/>
        <end position="168"/>
    </location>
</feature>
<evidence type="ECO:0000259" key="4">
    <source>
        <dbReference type="Pfam" id="PF11935"/>
    </source>
</evidence>
<keyword evidence="2" id="KW-0507">mRNA processing</keyword>
<reference evidence="6" key="1">
    <citation type="submission" date="2022-11" db="UniProtKB">
        <authorList>
            <consortium name="WormBaseParasite"/>
        </authorList>
    </citation>
    <scope>IDENTIFICATION</scope>
</reference>
<organism evidence="5 6">
    <name type="scientific">Panagrolaimus davidi</name>
    <dbReference type="NCBI Taxonomy" id="227884"/>
    <lineage>
        <taxon>Eukaryota</taxon>
        <taxon>Metazoa</taxon>
        <taxon>Ecdysozoa</taxon>
        <taxon>Nematoda</taxon>
        <taxon>Chromadorea</taxon>
        <taxon>Rhabditida</taxon>
        <taxon>Tylenchina</taxon>
        <taxon>Panagrolaimomorpha</taxon>
        <taxon>Panagrolaimoidea</taxon>
        <taxon>Panagrolaimidae</taxon>
        <taxon>Panagrolaimus</taxon>
    </lineage>
</organism>
<dbReference type="Gene3D" id="1.25.10.10">
    <property type="entry name" value="Leucine-rich Repeat Variant"/>
    <property type="match status" value="1"/>
</dbReference>
<sequence length="170" mass="19613">MAENEFQQVSDEDPKEIYHFIGKQFSDANAPEIDDQTKITYLKQAQDRIFAAEDVGTVLDSFIDNFLSFFNKEENSVKIRIFTIKFIEKAYLFDPSIVKKIAAQLHHSLSNLSDSSEIHKKIIIVVTQLYPFILQWVVSRKNDIEAESAWESFSVLKGRIMQMVDSKNEG</sequence>
<dbReference type="WBParaSite" id="PDA_v2.g25101.t1">
    <property type="protein sequence ID" value="PDA_v2.g25101.t1"/>
    <property type="gene ID" value="PDA_v2.g25101"/>
</dbReference>
<proteinExistence type="predicted"/>
<evidence type="ECO:0000313" key="5">
    <source>
        <dbReference type="Proteomes" id="UP000887578"/>
    </source>
</evidence>
<dbReference type="InterPro" id="IPR032460">
    <property type="entry name" value="Symplekin/Pta1_N"/>
</dbReference>
<dbReference type="Pfam" id="PF11935">
    <property type="entry name" value="SYMPK_PTA1_N"/>
    <property type="match status" value="1"/>
</dbReference>
<dbReference type="AlphaFoldDB" id="A0A914Q7U3"/>
<dbReference type="Proteomes" id="UP000887578">
    <property type="component" value="Unplaced"/>
</dbReference>
<name>A0A914Q7U3_9BILA</name>
<comment type="subcellular location">
    <subcellularLocation>
        <location evidence="1">Nucleus</location>
    </subcellularLocation>
</comment>
<evidence type="ECO:0000256" key="2">
    <source>
        <dbReference type="ARBA" id="ARBA00022664"/>
    </source>
</evidence>